<accession>A0A8H3FMJ4</accession>
<keyword evidence="1" id="KW-0732">Signal</keyword>
<keyword evidence="3" id="KW-1185">Reference proteome</keyword>
<comment type="caution">
    <text evidence="2">The sequence shown here is derived from an EMBL/GenBank/DDBJ whole genome shotgun (WGS) entry which is preliminary data.</text>
</comment>
<evidence type="ECO:0000256" key="1">
    <source>
        <dbReference type="SAM" id="SignalP"/>
    </source>
</evidence>
<feature type="signal peptide" evidence="1">
    <location>
        <begin position="1"/>
        <end position="22"/>
    </location>
</feature>
<dbReference type="EMBL" id="CAJPDS010000040">
    <property type="protein sequence ID" value="CAF9926114.1"/>
    <property type="molecule type" value="Genomic_DNA"/>
</dbReference>
<name>A0A8H3FMJ4_9LECA</name>
<protein>
    <submittedName>
        <fullName evidence="2">Uncharacterized protein</fullName>
    </submittedName>
</protein>
<dbReference type="OrthoDB" id="2856890at2759"/>
<proteinExistence type="predicted"/>
<evidence type="ECO:0000313" key="2">
    <source>
        <dbReference type="EMBL" id="CAF9926114.1"/>
    </source>
</evidence>
<dbReference type="AlphaFoldDB" id="A0A8H3FMJ4"/>
<reference evidence="2" key="1">
    <citation type="submission" date="2021-03" db="EMBL/GenBank/DDBJ databases">
        <authorList>
            <person name="Tagirdzhanova G."/>
        </authorList>
    </citation>
    <scope>NUCLEOTIDE SEQUENCE</scope>
</reference>
<dbReference type="Proteomes" id="UP000664521">
    <property type="component" value="Unassembled WGS sequence"/>
</dbReference>
<organism evidence="2 3">
    <name type="scientific">Heterodermia speciosa</name>
    <dbReference type="NCBI Taxonomy" id="116794"/>
    <lineage>
        <taxon>Eukaryota</taxon>
        <taxon>Fungi</taxon>
        <taxon>Dikarya</taxon>
        <taxon>Ascomycota</taxon>
        <taxon>Pezizomycotina</taxon>
        <taxon>Lecanoromycetes</taxon>
        <taxon>OSLEUM clade</taxon>
        <taxon>Lecanoromycetidae</taxon>
        <taxon>Caliciales</taxon>
        <taxon>Physciaceae</taxon>
        <taxon>Heterodermia</taxon>
    </lineage>
</organism>
<sequence>MFVPSLISIPICLLAFISSAVASPAASPTPVPVCNNDNCNRALRASISAASSFCATYTTSTVTATTGIPTYIPSTCGPSRISSACTCVVTKSACAFNAPTQVVQDPGFEATPDPKVSDSVHSGAGTPWLATDTTGDDFFVQGDGYSGPGFWHVWGYGSDFHGLTGTATLTQTLNFCTTSKYAFSAYVGYAGQGPFNTTITVYLGNSVLIPTQKTCKDEADCALPTNPKDPQGGYRHLVADIPSPPPSEAVLKVVIYRESSGNPPPALPDTLFDDVTITKVG</sequence>
<evidence type="ECO:0000313" key="3">
    <source>
        <dbReference type="Proteomes" id="UP000664521"/>
    </source>
</evidence>
<feature type="chain" id="PRO_5034707143" evidence="1">
    <location>
        <begin position="23"/>
        <end position="281"/>
    </location>
</feature>
<gene>
    <name evidence="2" type="ORF">HETSPECPRED_006259</name>
</gene>